<dbReference type="RefSeq" id="WP_037663923.1">
    <property type="nucleotide sequence ID" value="NZ_JBHWCI010000029.1"/>
</dbReference>
<sequence length="143" mass="15610">MPGFLLSLGIVLALFGLFALLAQSGNYVTYRLMRDLKNHGAEGAAVFLREEYASGPNNRMYFAVHLEEGASQREFHEYMPEAPGPVGTVVPVVHDTRNPKRARTGLRKDMDFDKERPVVLLVGGAGVVLLMVGLLLCVLAVAI</sequence>
<reference evidence="2 3" key="1">
    <citation type="submission" date="2020-04" db="EMBL/GenBank/DDBJ databases">
        <title>Characterization and engineering of Streptomyces griseofuscus DSM40191 as a potential heterologous host for expression of BGCs.</title>
        <authorList>
            <person name="Gren T."/>
            <person name="Whitford C.M."/>
            <person name="Mohite O.S."/>
            <person name="Joergensen T.S."/>
            <person name="Nielsen J.B."/>
            <person name="Lee S.Y."/>
            <person name="Weber T."/>
        </authorList>
    </citation>
    <scope>NUCLEOTIDE SEQUENCE [LARGE SCALE GENOMIC DNA]</scope>
    <source>
        <strain evidence="2 3">DSM 40191</strain>
    </source>
</reference>
<keyword evidence="1" id="KW-0472">Membrane</keyword>
<proteinExistence type="predicted"/>
<organism evidence="2 3">
    <name type="scientific">Streptomyces griseofuscus</name>
    <dbReference type="NCBI Taxonomy" id="146922"/>
    <lineage>
        <taxon>Bacteria</taxon>
        <taxon>Bacillati</taxon>
        <taxon>Actinomycetota</taxon>
        <taxon>Actinomycetes</taxon>
        <taxon>Kitasatosporales</taxon>
        <taxon>Streptomycetaceae</taxon>
        <taxon>Streptomyces</taxon>
    </lineage>
</organism>
<dbReference type="AlphaFoldDB" id="A0A7H1QCC2"/>
<name>A0A7H1QCC2_9ACTN</name>
<dbReference type="KEGG" id="sgf:HEP81_07721"/>
<accession>A0A7H1QCC2</accession>
<gene>
    <name evidence="2" type="ORF">HEP81_07721</name>
</gene>
<dbReference type="Proteomes" id="UP000516422">
    <property type="component" value="Chromosome"/>
</dbReference>
<evidence type="ECO:0000256" key="1">
    <source>
        <dbReference type="SAM" id="Phobius"/>
    </source>
</evidence>
<evidence type="ECO:0008006" key="4">
    <source>
        <dbReference type="Google" id="ProtNLM"/>
    </source>
</evidence>
<evidence type="ECO:0000313" key="2">
    <source>
        <dbReference type="EMBL" id="QNT97952.1"/>
    </source>
</evidence>
<evidence type="ECO:0000313" key="3">
    <source>
        <dbReference type="Proteomes" id="UP000516422"/>
    </source>
</evidence>
<dbReference type="EMBL" id="CP051006">
    <property type="protein sequence ID" value="QNT97952.1"/>
    <property type="molecule type" value="Genomic_DNA"/>
</dbReference>
<feature type="transmembrane region" description="Helical" evidence="1">
    <location>
        <begin position="118"/>
        <end position="142"/>
    </location>
</feature>
<keyword evidence="1" id="KW-0812">Transmembrane</keyword>
<keyword evidence="1" id="KW-1133">Transmembrane helix</keyword>
<protein>
    <recommendedName>
        <fullName evidence="4">DUF3592 domain-containing protein</fullName>
    </recommendedName>
</protein>